<protein>
    <recommendedName>
        <fullName evidence="1">Heterokaryon incompatibility domain-containing protein</fullName>
    </recommendedName>
</protein>
<feature type="domain" description="Heterokaryon incompatibility" evidence="1">
    <location>
        <begin position="237"/>
        <end position="384"/>
    </location>
</feature>
<name>A0ABR3J0I4_9AGAR</name>
<reference evidence="3" key="1">
    <citation type="submission" date="2024-06" db="EMBL/GenBank/DDBJ databases">
        <title>Multi-omics analyses provide insights into the biosynthesis of the anticancer antibiotic pleurotin in Hohenbuehelia grisea.</title>
        <authorList>
            <person name="Weaver J.A."/>
            <person name="Alberti F."/>
        </authorList>
    </citation>
    <scope>NUCLEOTIDE SEQUENCE [LARGE SCALE GENOMIC DNA]</scope>
    <source>
        <strain evidence="3">T-177</strain>
    </source>
</reference>
<proteinExistence type="predicted"/>
<dbReference type="PANTHER" id="PTHR33112">
    <property type="entry name" value="DOMAIN PROTEIN, PUTATIVE-RELATED"/>
    <property type="match status" value="1"/>
</dbReference>
<comment type="caution">
    <text evidence="2">The sequence shown here is derived from an EMBL/GenBank/DDBJ whole genome shotgun (WGS) entry which is preliminary data.</text>
</comment>
<evidence type="ECO:0000313" key="2">
    <source>
        <dbReference type="EMBL" id="KAL0949018.1"/>
    </source>
</evidence>
<dbReference type="EMBL" id="JASNQZ010000012">
    <property type="protein sequence ID" value="KAL0949018.1"/>
    <property type="molecule type" value="Genomic_DNA"/>
</dbReference>
<gene>
    <name evidence="2" type="ORF">HGRIS_009113</name>
</gene>
<dbReference type="PANTHER" id="PTHR33112:SF16">
    <property type="entry name" value="HETEROKARYON INCOMPATIBILITY DOMAIN-CONTAINING PROTEIN"/>
    <property type="match status" value="1"/>
</dbReference>
<dbReference type="Proteomes" id="UP001556367">
    <property type="component" value="Unassembled WGS sequence"/>
</dbReference>
<sequence>MSLSSSLISEDLGKEDAGLQLGADPSEIFSQQHPHSTDLSAAQSLVCDDCWRTVFSIQGFSMMRQIPSNDDLWYKDQGLRYKTNPWTALQQASAHCHFCEMVHSAIVKHDKVQPSTEQVFLVTVGLRLVESIPYSPYPFEILTFVVDDGSVVPDAEDRTVCAPEDSVGTPHIRALALPAPTDTVDNIARILNCIQSCANHELCPRPLPSRLPTRVIDCSEPARPRLVTPSPTLEAFYVNLSYVWGEEQVHRTTSDNTEAYHNVIESHHIPQTIRDAIKLTHRLGVRYLWVDSLCIIQDSAEDKSREIEKMRVYYRNAWLTIVAANAERVSQGFLHPVPKWSEKPVTLPFRSTNGSLGTMQLHRTYADWPKVDDPVDQRAWCLQERVLSPRRLLFCSHALQFECQKVRVNVNGSPLGVPDIYPCLPDAAYTESSASRSQQEELELVDSWDTIVQNFTARELTEEQDKLLAIAGVAKEFHRIWSQSQYMAGLWTHRLPGELLWCVSQRDTKEWTMPSRLEPPKPHRAPSWSWAATDGAIQAFRSIPHTKLESGFCSAKHCEAFLKRATNPYGEVTGGLLVLEATWMSVIWMPKRRLVDNLVSATAADEPLAAGAFSRFGSLEPDSSEFMEQESKAVTIIGIQKSARSVHGLALIPSSESTSYRRIGCVRLRIAYWAPEPPRIFRIV</sequence>
<organism evidence="2 3">
    <name type="scientific">Hohenbuehelia grisea</name>
    <dbReference type="NCBI Taxonomy" id="104357"/>
    <lineage>
        <taxon>Eukaryota</taxon>
        <taxon>Fungi</taxon>
        <taxon>Dikarya</taxon>
        <taxon>Basidiomycota</taxon>
        <taxon>Agaricomycotina</taxon>
        <taxon>Agaricomycetes</taxon>
        <taxon>Agaricomycetidae</taxon>
        <taxon>Agaricales</taxon>
        <taxon>Pleurotineae</taxon>
        <taxon>Pleurotaceae</taxon>
        <taxon>Hohenbuehelia</taxon>
    </lineage>
</organism>
<evidence type="ECO:0000313" key="3">
    <source>
        <dbReference type="Proteomes" id="UP001556367"/>
    </source>
</evidence>
<dbReference type="Pfam" id="PF06985">
    <property type="entry name" value="HET"/>
    <property type="match status" value="1"/>
</dbReference>
<keyword evidence="3" id="KW-1185">Reference proteome</keyword>
<dbReference type="InterPro" id="IPR010730">
    <property type="entry name" value="HET"/>
</dbReference>
<evidence type="ECO:0000259" key="1">
    <source>
        <dbReference type="Pfam" id="PF06985"/>
    </source>
</evidence>
<accession>A0ABR3J0I4</accession>